<protein>
    <recommendedName>
        <fullName evidence="1">Integrase catalytic domain-containing protein</fullName>
    </recommendedName>
</protein>
<gene>
    <name evidence="2" type="ORF">LCGC14_0623870</name>
</gene>
<comment type="caution">
    <text evidence="2">The sequence shown here is derived from an EMBL/GenBank/DDBJ whole genome shotgun (WGS) entry which is preliminary data.</text>
</comment>
<proteinExistence type="predicted"/>
<evidence type="ECO:0000313" key="2">
    <source>
        <dbReference type="EMBL" id="KKN51331.1"/>
    </source>
</evidence>
<dbReference type="EMBL" id="LAZR01001068">
    <property type="protein sequence ID" value="KKN51331.1"/>
    <property type="molecule type" value="Genomic_DNA"/>
</dbReference>
<dbReference type="GO" id="GO:0003676">
    <property type="term" value="F:nucleic acid binding"/>
    <property type="evidence" value="ECO:0007669"/>
    <property type="project" value="InterPro"/>
</dbReference>
<dbReference type="GO" id="GO:0015074">
    <property type="term" value="P:DNA integration"/>
    <property type="evidence" value="ECO:0007669"/>
    <property type="project" value="InterPro"/>
</dbReference>
<dbReference type="Pfam" id="PF09299">
    <property type="entry name" value="Mu-transpos_C"/>
    <property type="match status" value="1"/>
</dbReference>
<dbReference type="InterPro" id="IPR015378">
    <property type="entry name" value="Transposase-like_Mu_C"/>
</dbReference>
<accession>A0A0F9TQH3</accession>
<reference evidence="2" key="1">
    <citation type="journal article" date="2015" name="Nature">
        <title>Complex archaea that bridge the gap between prokaryotes and eukaryotes.</title>
        <authorList>
            <person name="Spang A."/>
            <person name="Saw J.H."/>
            <person name="Jorgensen S.L."/>
            <person name="Zaremba-Niedzwiedzka K."/>
            <person name="Martijn J."/>
            <person name="Lind A.E."/>
            <person name="van Eijk R."/>
            <person name="Schleper C."/>
            <person name="Guy L."/>
            <person name="Ettema T.J."/>
        </authorList>
    </citation>
    <scope>NUCLEOTIDE SEQUENCE</scope>
</reference>
<dbReference type="PROSITE" id="PS50994">
    <property type="entry name" value="INTEGRASE"/>
    <property type="match status" value="1"/>
</dbReference>
<dbReference type="AlphaFoldDB" id="A0A0F9TQH3"/>
<dbReference type="SUPFAM" id="SSF53098">
    <property type="entry name" value="Ribonuclease H-like"/>
    <property type="match status" value="1"/>
</dbReference>
<dbReference type="InterPro" id="IPR001584">
    <property type="entry name" value="Integrase_cat-core"/>
</dbReference>
<name>A0A0F9TQH3_9ZZZZ</name>
<feature type="domain" description="Integrase catalytic" evidence="1">
    <location>
        <begin position="245"/>
        <end position="456"/>
    </location>
</feature>
<evidence type="ECO:0000259" key="1">
    <source>
        <dbReference type="PROSITE" id="PS50994"/>
    </source>
</evidence>
<dbReference type="Gene3D" id="3.30.420.10">
    <property type="entry name" value="Ribonuclease H-like superfamily/Ribonuclease H"/>
    <property type="match status" value="1"/>
</dbReference>
<organism evidence="2">
    <name type="scientific">marine sediment metagenome</name>
    <dbReference type="NCBI Taxonomy" id="412755"/>
    <lineage>
        <taxon>unclassified sequences</taxon>
        <taxon>metagenomes</taxon>
        <taxon>ecological metagenomes</taxon>
    </lineage>
</organism>
<sequence>MSLLQSYDGRYLRLEDEIYKVLGREAGKPSVLIESGSGDRLALPASDFRTHVSMGNVSDAMEPEFGSRIRTNAETAEIDFRRDVLELTATYRNEGYSWVSALAQVEERFQWEGRHQNLRRQFPKVRTVQLWRNQFMRKGSKALRDQRDLSGNRSDRHDRIFEEIVFDLLEQYYLTSDRMTIQRLCDLAEGLYKKQCTEEGIDPAPHGRKVVETLIASLPHDDVIKARLGSKEGRKRLMQAGRFQAIRAPFDRIEIDSTSADIFVVVGEDGELARPNVTAAIDAATGLIVGLTITLESPTGLTTAVTLREAMTVTPDRFFEVNGITNRHQTHGNPLTVVADQGPENKGEILRRLISSTGIESQLAIPGHPEKKPFIERFFKTFSDFVTQFPGATQTSEIPAKQRTKVAKAEAYISFDDFVRDVQRWRFDVYAKLPRRRIQSVFRTRESPIEVWKRLEQDYFIPEPPSLQDLRDMFYIKKVSRQLHRYGVEVNGIQYSSEQLRYLKKSANVSQVDVWLDPTDIRVIAVINPMSNEAIYVPAKDPDMPAISSDELKRIRKAMKPDPRDEITAKAVLAALIGRHHRKPAGASTPGRKVVEKARAANRDREIHRKSLKEIGVDDSFAENAAVPSIPVSRPKTMAKMTTRKSLE</sequence>
<dbReference type="InterPro" id="IPR036397">
    <property type="entry name" value="RNaseH_sf"/>
</dbReference>
<dbReference type="InterPro" id="IPR012337">
    <property type="entry name" value="RNaseH-like_sf"/>
</dbReference>